<name>A0A7D9EA20_PARCT</name>
<accession>A0A7D9EA20</accession>
<protein>
    <submittedName>
        <fullName evidence="1">Uncharacterized protein</fullName>
    </submittedName>
</protein>
<dbReference type="EMBL" id="CACRXK020004647">
    <property type="protein sequence ID" value="CAB4003505.1"/>
    <property type="molecule type" value="Genomic_DNA"/>
</dbReference>
<dbReference type="InterPro" id="IPR052787">
    <property type="entry name" value="MAVS"/>
</dbReference>
<keyword evidence="2" id="KW-1185">Reference proteome</keyword>
<comment type="caution">
    <text evidence="1">The sequence shown here is derived from an EMBL/GenBank/DDBJ whole genome shotgun (WGS) entry which is preliminary data.</text>
</comment>
<gene>
    <name evidence="1" type="ORF">PACLA_8A066490</name>
</gene>
<proteinExistence type="predicted"/>
<dbReference type="PANTHER" id="PTHR21446:SF12">
    <property type="entry name" value="POTASSIUM CHANNEL TETRAMERIZATION DOMAIN CONTAINING 1"/>
    <property type="match status" value="1"/>
</dbReference>
<dbReference type="Proteomes" id="UP001152795">
    <property type="component" value="Unassembled WGS sequence"/>
</dbReference>
<organism evidence="1 2">
    <name type="scientific">Paramuricea clavata</name>
    <name type="common">Red gorgonian</name>
    <name type="synonym">Violescent sea-whip</name>
    <dbReference type="NCBI Taxonomy" id="317549"/>
    <lineage>
        <taxon>Eukaryota</taxon>
        <taxon>Metazoa</taxon>
        <taxon>Cnidaria</taxon>
        <taxon>Anthozoa</taxon>
        <taxon>Octocorallia</taxon>
        <taxon>Malacalcyonacea</taxon>
        <taxon>Plexauridae</taxon>
        <taxon>Paramuricea</taxon>
    </lineage>
</organism>
<feature type="non-terminal residue" evidence="1">
    <location>
        <position position="74"/>
    </location>
</feature>
<dbReference type="AlphaFoldDB" id="A0A7D9EA20"/>
<sequence>MERFASKNDVDIESMLADKDSKSTKKATKQAVKILREYCAEKELPTEFENINKVELDNLLRHFYANARKKDGTL</sequence>
<evidence type="ECO:0000313" key="1">
    <source>
        <dbReference type="EMBL" id="CAB4003505.1"/>
    </source>
</evidence>
<reference evidence="1" key="1">
    <citation type="submission" date="2020-04" db="EMBL/GenBank/DDBJ databases">
        <authorList>
            <person name="Alioto T."/>
            <person name="Alioto T."/>
            <person name="Gomez Garrido J."/>
        </authorList>
    </citation>
    <scope>NUCLEOTIDE SEQUENCE</scope>
    <source>
        <strain evidence="1">A484AB</strain>
    </source>
</reference>
<evidence type="ECO:0000313" key="2">
    <source>
        <dbReference type="Proteomes" id="UP001152795"/>
    </source>
</evidence>
<dbReference type="OrthoDB" id="5981173at2759"/>
<dbReference type="PANTHER" id="PTHR21446">
    <property type="entry name" value="DUF3504 DOMAIN-CONTAINING PROTEIN"/>
    <property type="match status" value="1"/>
</dbReference>